<dbReference type="SUPFAM" id="SSF56281">
    <property type="entry name" value="Metallo-hydrolase/oxidoreductase"/>
    <property type="match status" value="1"/>
</dbReference>
<dbReference type="RefSeq" id="XP_013755584.1">
    <property type="nucleotide sequence ID" value="XM_013900130.1"/>
</dbReference>
<gene>
    <name evidence="2" type="ORF">AMSG_08252</name>
</gene>
<dbReference type="Proteomes" id="UP000054408">
    <property type="component" value="Unassembled WGS sequence"/>
</dbReference>
<keyword evidence="1" id="KW-0812">Transmembrane</keyword>
<reference evidence="2 3" key="1">
    <citation type="submission" date="2010-05" db="EMBL/GenBank/DDBJ databases">
        <title>The Genome Sequence of Thecamonas trahens ATCC 50062.</title>
        <authorList>
            <consortium name="The Broad Institute Genome Sequencing Platform"/>
            <person name="Russ C."/>
            <person name="Cuomo C."/>
            <person name="Shea T."/>
            <person name="Young S.K."/>
            <person name="Zeng Q."/>
            <person name="Koehrsen M."/>
            <person name="Haas B."/>
            <person name="Borodovsky M."/>
            <person name="Guigo R."/>
            <person name="Alvarado L."/>
            <person name="Berlin A."/>
            <person name="Bochicchio J."/>
            <person name="Borenstein D."/>
            <person name="Chapman S."/>
            <person name="Chen Z."/>
            <person name="Freedman E."/>
            <person name="Gellesch M."/>
            <person name="Goldberg J."/>
            <person name="Griggs A."/>
            <person name="Gujja S."/>
            <person name="Heilman E."/>
            <person name="Heiman D."/>
            <person name="Hepburn T."/>
            <person name="Howarth C."/>
            <person name="Jen D."/>
            <person name="Larson L."/>
            <person name="Mehta T."/>
            <person name="Park D."/>
            <person name="Pearson M."/>
            <person name="Roberts A."/>
            <person name="Saif S."/>
            <person name="Shenoy N."/>
            <person name="Sisk P."/>
            <person name="Stolte C."/>
            <person name="Sykes S."/>
            <person name="Thomson T."/>
            <person name="Walk T."/>
            <person name="White J."/>
            <person name="Yandava C."/>
            <person name="Burger G."/>
            <person name="Gray M.W."/>
            <person name="Holland P.W.H."/>
            <person name="King N."/>
            <person name="Lang F.B.F."/>
            <person name="Roger A.J."/>
            <person name="Ruiz-Trillo I."/>
            <person name="Lander E."/>
            <person name="Nusbaum C."/>
        </authorList>
    </citation>
    <scope>NUCLEOTIDE SEQUENCE [LARGE SCALE GENOMIC DNA]</scope>
    <source>
        <strain evidence="2 3">ATCC 50062</strain>
    </source>
</reference>
<evidence type="ECO:0000313" key="3">
    <source>
        <dbReference type="Proteomes" id="UP000054408"/>
    </source>
</evidence>
<dbReference type="InterPro" id="IPR036866">
    <property type="entry name" value="RibonucZ/Hydroxyglut_hydro"/>
</dbReference>
<evidence type="ECO:0008006" key="4">
    <source>
        <dbReference type="Google" id="ProtNLM"/>
    </source>
</evidence>
<proteinExistence type="predicted"/>
<keyword evidence="1" id="KW-1133">Transmembrane helix</keyword>
<dbReference type="EMBL" id="GL349471">
    <property type="protein sequence ID" value="KNC52000.1"/>
    <property type="molecule type" value="Genomic_DNA"/>
</dbReference>
<evidence type="ECO:0000313" key="2">
    <source>
        <dbReference type="EMBL" id="KNC52000.1"/>
    </source>
</evidence>
<dbReference type="GeneID" id="25566982"/>
<keyword evidence="3" id="KW-1185">Reference proteome</keyword>
<accession>A0A0L0DID0</accession>
<dbReference type="AlphaFoldDB" id="A0A0L0DID0"/>
<evidence type="ECO:0000256" key="1">
    <source>
        <dbReference type="SAM" id="Phobius"/>
    </source>
</evidence>
<name>A0A0L0DID0_THETB</name>
<feature type="transmembrane region" description="Helical" evidence="1">
    <location>
        <begin position="25"/>
        <end position="45"/>
    </location>
</feature>
<protein>
    <recommendedName>
        <fullName evidence="4">Metallo-beta-lactamase domain-containing protein</fullName>
    </recommendedName>
</protein>
<sequence length="310" mass="33395">MTLVQGLASVSTAAASGWLAMTWLGWSWLLALVLAMAVGAVVAMATARSKSPAELVAEAESWDAKHLRHHSEILELAAGLWMVEGSNAYPLPRNMFIVALRSGGLLLYSVVAMNEDAMRELEALGMPEIMVVPSRQHTFDAARYKARYPQLTVVCSPEDADVISKRVSVSATFDETDVLEAAGVRVLVPPGLRPRMAGERVLVVPIAGGRKKALVFCDLIFNLPPSQCSIITRLLGSGPFFGPTRILRWFGLADRYAFQQFLLDCSYMKGVDAVLMTHGSPVLAPSATGLRLGGDTCTIPELLLEAAARA</sequence>
<organism evidence="2 3">
    <name type="scientific">Thecamonas trahens ATCC 50062</name>
    <dbReference type="NCBI Taxonomy" id="461836"/>
    <lineage>
        <taxon>Eukaryota</taxon>
        <taxon>Apusozoa</taxon>
        <taxon>Apusomonadida</taxon>
        <taxon>Apusomonadidae</taxon>
        <taxon>Thecamonas</taxon>
    </lineage>
</organism>
<keyword evidence="1" id="KW-0472">Membrane</keyword>
<dbReference type="OMA" id="IVPNRIH"/>
<dbReference type="eggNOG" id="ENOG502SWK6">
    <property type="taxonomic scope" value="Eukaryota"/>
</dbReference>